<evidence type="ECO:0000313" key="3">
    <source>
        <dbReference type="Proteomes" id="UP001430953"/>
    </source>
</evidence>
<evidence type="ECO:0000256" key="1">
    <source>
        <dbReference type="SAM" id="MobiDB-lite"/>
    </source>
</evidence>
<proteinExistence type="predicted"/>
<feature type="compositionally biased region" description="Polar residues" evidence="1">
    <location>
        <begin position="1"/>
        <end position="54"/>
    </location>
</feature>
<feature type="region of interest" description="Disordered" evidence="1">
    <location>
        <begin position="1"/>
        <end position="63"/>
    </location>
</feature>
<reference evidence="2 3" key="1">
    <citation type="submission" date="2023-03" db="EMBL/GenBank/DDBJ databases">
        <title>High recombination rates correlate with genetic variation in Cardiocondyla obscurior ants.</title>
        <authorList>
            <person name="Errbii M."/>
        </authorList>
    </citation>
    <scope>NUCLEOTIDE SEQUENCE [LARGE SCALE GENOMIC DNA]</scope>
    <source>
        <strain evidence="2">Alpha-2009</strain>
        <tissue evidence="2">Whole body</tissue>
    </source>
</reference>
<evidence type="ECO:0000313" key="2">
    <source>
        <dbReference type="EMBL" id="KAL0110272.1"/>
    </source>
</evidence>
<sequence>MDISILDTQNSHRTSDASDTTINDAANESLTDTSSGKRSRQNDTSLSSPTSPVSKRSKRSSET</sequence>
<organism evidence="2 3">
    <name type="scientific">Cardiocondyla obscurior</name>
    <dbReference type="NCBI Taxonomy" id="286306"/>
    <lineage>
        <taxon>Eukaryota</taxon>
        <taxon>Metazoa</taxon>
        <taxon>Ecdysozoa</taxon>
        <taxon>Arthropoda</taxon>
        <taxon>Hexapoda</taxon>
        <taxon>Insecta</taxon>
        <taxon>Pterygota</taxon>
        <taxon>Neoptera</taxon>
        <taxon>Endopterygota</taxon>
        <taxon>Hymenoptera</taxon>
        <taxon>Apocrita</taxon>
        <taxon>Aculeata</taxon>
        <taxon>Formicoidea</taxon>
        <taxon>Formicidae</taxon>
        <taxon>Myrmicinae</taxon>
        <taxon>Cardiocondyla</taxon>
    </lineage>
</organism>
<dbReference type="EMBL" id="JADYXP020000014">
    <property type="protein sequence ID" value="KAL0110272.1"/>
    <property type="molecule type" value="Genomic_DNA"/>
</dbReference>
<dbReference type="AlphaFoldDB" id="A0AAW2F7X6"/>
<comment type="caution">
    <text evidence="2">The sequence shown here is derived from an EMBL/GenBank/DDBJ whole genome shotgun (WGS) entry which is preliminary data.</text>
</comment>
<gene>
    <name evidence="2" type="ORF">PUN28_013728</name>
</gene>
<dbReference type="Proteomes" id="UP001430953">
    <property type="component" value="Unassembled WGS sequence"/>
</dbReference>
<accession>A0AAW2F7X6</accession>
<protein>
    <submittedName>
        <fullName evidence="2">Uncharacterized protein</fullName>
    </submittedName>
</protein>
<name>A0AAW2F7X6_9HYME</name>
<keyword evidence="3" id="KW-1185">Reference proteome</keyword>